<dbReference type="GO" id="GO:0016887">
    <property type="term" value="F:ATP hydrolysis activity"/>
    <property type="evidence" value="ECO:0007669"/>
    <property type="project" value="InterPro"/>
</dbReference>
<dbReference type="PANTHER" id="PTHR24221:SF654">
    <property type="entry name" value="ATP-BINDING CASSETTE SUB-FAMILY B MEMBER 6"/>
    <property type="match status" value="1"/>
</dbReference>
<dbReference type="PROSITE" id="PS50893">
    <property type="entry name" value="ABC_TRANSPORTER_2"/>
    <property type="match status" value="1"/>
</dbReference>
<keyword evidence="5" id="KW-0378">Hydrolase</keyword>
<comment type="caution">
    <text evidence="5">The sequence shown here is derived from an EMBL/GenBank/DDBJ whole genome shotgun (WGS) entry which is preliminary data.</text>
</comment>
<dbReference type="InterPro" id="IPR003439">
    <property type="entry name" value="ABC_transporter-like_ATP-bd"/>
</dbReference>
<protein>
    <submittedName>
        <fullName evidence="5">P-loop containing nucleoside triphosphate hydrolase protein</fullName>
    </submittedName>
</protein>
<accession>A0A8K0XU24</accession>
<dbReference type="InterPro" id="IPR039421">
    <property type="entry name" value="Type_1_exporter"/>
</dbReference>
<proteinExistence type="inferred from homology"/>
<dbReference type="CDD" id="cd03228">
    <property type="entry name" value="ABCC_MRP_Like"/>
    <property type="match status" value="1"/>
</dbReference>
<dbReference type="Proteomes" id="UP000813824">
    <property type="component" value="Unassembled WGS sequence"/>
</dbReference>
<evidence type="ECO:0000259" key="4">
    <source>
        <dbReference type="PROSITE" id="PS50893"/>
    </source>
</evidence>
<dbReference type="AlphaFoldDB" id="A0A8K0XU24"/>
<feature type="domain" description="ABC transporter" evidence="4">
    <location>
        <begin position="422"/>
        <end position="708"/>
    </location>
</feature>
<evidence type="ECO:0000313" key="6">
    <source>
        <dbReference type="Proteomes" id="UP000813824"/>
    </source>
</evidence>
<dbReference type="SUPFAM" id="SSF52540">
    <property type="entry name" value="P-loop containing nucleoside triphosphate hydrolases"/>
    <property type="match status" value="1"/>
</dbReference>
<keyword evidence="6" id="KW-1185">Reference proteome</keyword>
<dbReference type="Gene3D" id="3.40.50.300">
    <property type="entry name" value="P-loop containing nucleotide triphosphate hydrolases"/>
    <property type="match status" value="1"/>
</dbReference>
<keyword evidence="1" id="KW-0547">Nucleotide-binding</keyword>
<organism evidence="5 6">
    <name type="scientific">Cristinia sonorae</name>
    <dbReference type="NCBI Taxonomy" id="1940300"/>
    <lineage>
        <taxon>Eukaryota</taxon>
        <taxon>Fungi</taxon>
        <taxon>Dikarya</taxon>
        <taxon>Basidiomycota</taxon>
        <taxon>Agaricomycotina</taxon>
        <taxon>Agaricomycetes</taxon>
        <taxon>Agaricomycetidae</taxon>
        <taxon>Agaricales</taxon>
        <taxon>Pleurotineae</taxon>
        <taxon>Stephanosporaceae</taxon>
        <taxon>Cristinia</taxon>
    </lineage>
</organism>
<reference evidence="5" key="1">
    <citation type="journal article" date="2021" name="New Phytol.">
        <title>Evolutionary innovations through gain and loss of genes in the ectomycorrhizal Boletales.</title>
        <authorList>
            <person name="Wu G."/>
            <person name="Miyauchi S."/>
            <person name="Morin E."/>
            <person name="Kuo A."/>
            <person name="Drula E."/>
            <person name="Varga T."/>
            <person name="Kohler A."/>
            <person name="Feng B."/>
            <person name="Cao Y."/>
            <person name="Lipzen A."/>
            <person name="Daum C."/>
            <person name="Hundley H."/>
            <person name="Pangilinan J."/>
            <person name="Johnson J."/>
            <person name="Barry K."/>
            <person name="LaButti K."/>
            <person name="Ng V."/>
            <person name="Ahrendt S."/>
            <person name="Min B."/>
            <person name="Choi I.G."/>
            <person name="Park H."/>
            <person name="Plett J.M."/>
            <person name="Magnuson J."/>
            <person name="Spatafora J.W."/>
            <person name="Nagy L.G."/>
            <person name="Henrissat B."/>
            <person name="Grigoriev I.V."/>
            <person name="Yang Z.L."/>
            <person name="Xu J."/>
            <person name="Martin F.M."/>
        </authorList>
    </citation>
    <scope>NUCLEOTIDE SEQUENCE</scope>
    <source>
        <strain evidence="5">KKN 215</strain>
    </source>
</reference>
<dbReference type="GO" id="GO:0005524">
    <property type="term" value="F:ATP binding"/>
    <property type="evidence" value="ECO:0007669"/>
    <property type="project" value="UniProtKB-KW"/>
</dbReference>
<evidence type="ECO:0000313" key="5">
    <source>
        <dbReference type="EMBL" id="KAH8106134.1"/>
    </source>
</evidence>
<dbReference type="SMART" id="SM00382">
    <property type="entry name" value="AAA"/>
    <property type="match status" value="1"/>
</dbReference>
<evidence type="ECO:0000256" key="3">
    <source>
        <dbReference type="ARBA" id="ARBA00024363"/>
    </source>
</evidence>
<dbReference type="GO" id="GO:0034040">
    <property type="term" value="F:ATPase-coupled lipid transmembrane transporter activity"/>
    <property type="evidence" value="ECO:0007669"/>
    <property type="project" value="TreeGrafter"/>
</dbReference>
<dbReference type="InterPro" id="IPR017871">
    <property type="entry name" value="ABC_transporter-like_CS"/>
</dbReference>
<evidence type="ECO:0000256" key="1">
    <source>
        <dbReference type="ARBA" id="ARBA00022741"/>
    </source>
</evidence>
<gene>
    <name evidence="5" type="ORF">BXZ70DRAFT_1004413</name>
</gene>
<comment type="similarity">
    <text evidence="3">Belongs to the ABC transporter superfamily. ABCB family. Heavy Metal importer (TC 3.A.1.210) subfamily.</text>
</comment>
<keyword evidence="2" id="KW-0067">ATP-binding</keyword>
<dbReference type="InterPro" id="IPR027417">
    <property type="entry name" value="P-loop_NTPase"/>
</dbReference>
<dbReference type="EMBL" id="JAEVFJ010000003">
    <property type="protein sequence ID" value="KAH8106134.1"/>
    <property type="molecule type" value="Genomic_DNA"/>
</dbReference>
<name>A0A8K0XU24_9AGAR</name>
<dbReference type="Pfam" id="PF00005">
    <property type="entry name" value="ABC_tran"/>
    <property type="match status" value="1"/>
</dbReference>
<evidence type="ECO:0000256" key="2">
    <source>
        <dbReference type="ARBA" id="ARBA00022840"/>
    </source>
</evidence>
<dbReference type="PROSITE" id="PS00211">
    <property type="entry name" value="ABC_TRANSPORTER_1"/>
    <property type="match status" value="1"/>
</dbReference>
<sequence>MRLCHNTLKGYLQLLDLKHKPLHDVWLASRSCSNQHRLLAPGAQRPFSIHNIKLAYAIVTRCAFQFAALLWNLHPLRVLLMVALDLFRGVFPAFRGYSQALIIDELQTLISSGNYTWERLVRLLLVELGRVLVESLIDTFATTNENIVQNSARYVMEYKQMEQRVRMDIPALSDPVVRDLFHESDLFVRSCSGVSSFGLLSPFDFIRILSLVSELASHALVLYALSRTGGHRWLLAFSIISTVLPLLLPWMGHHRAYFNDFHIHQEARTAAKQERMRALAHSDPYRPEVILFGLGPWILQSWANARRRMLGIEHAQSMADMKLSSIFLSGVNIPGILTSLQNIPLVIALQSSSASLGSLSLYRNSVQCFLFAARNLVTTVQMAFQSIFLLGAFSAAMEMEPRMQPKKGFALPYRSLPKGMKLEARNLSYHYPGSKTPALSHVNFTLEAGETLAIVGLNGSGKSTLANILLRIAEFDGGELLVNDVDIRRYHPTEYHQHVTAVFQGFSKFNASVKENIGVGYVPDIGHHAAIERAADLAGAAGIVCSLPKGLKTTLDSGFDPTTATAAPGATGPINTGSHDGCGGYHPRTRHGLSGGEWQRIAISRAFMRAHRPEVQLLVFDEPTSSLDAHAQNRVFDTVEKLSRSGSGGPGAIGTGGRTKTVVFITHRLSTARRADKIAMMEHGTITEFGTHQELLQRNGSYAALYRASV</sequence>
<dbReference type="PANTHER" id="PTHR24221">
    <property type="entry name" value="ATP-BINDING CASSETTE SUB-FAMILY B"/>
    <property type="match status" value="1"/>
</dbReference>
<dbReference type="OrthoDB" id="6500128at2759"/>
<dbReference type="InterPro" id="IPR003593">
    <property type="entry name" value="AAA+_ATPase"/>
</dbReference>